<protein>
    <submittedName>
        <fullName evidence="1">Uncharacterized protein</fullName>
    </submittedName>
</protein>
<dbReference type="KEGG" id="vg:40091935"/>
<accession>A0A2D1GPF9</accession>
<dbReference type="GeneID" id="40091935"/>
<name>A0A2D1GPF9_9CAUD</name>
<reference evidence="1 2" key="1">
    <citation type="submission" date="2017-09" db="EMBL/GenBank/DDBJ databases">
        <title>Complete genome sequence analysis of the novel Escherichia coli phage SRT8.</title>
        <authorList>
            <person name="Fan X."/>
            <person name="Zhao K."/>
            <person name="Song S."/>
            <person name="Zhao Z."/>
        </authorList>
    </citation>
    <scope>NUCLEOTIDE SEQUENCE [LARGE SCALE GENOMIC DNA]</scope>
</reference>
<organism evidence="1 2">
    <name type="scientific">Escherichia phage SRT8</name>
    <dbReference type="NCBI Taxonomy" id="2496545"/>
    <lineage>
        <taxon>Viruses</taxon>
        <taxon>Duplodnaviria</taxon>
        <taxon>Heunggongvirae</taxon>
        <taxon>Uroviricota</taxon>
        <taxon>Caudoviricetes</taxon>
        <taxon>Drexlerviridae</taxon>
        <taxon>Tunavirinae</taxon>
        <taxon>Sertoctavirus</taxon>
        <taxon>Sertoctavirus SRT8</taxon>
    </lineage>
</organism>
<evidence type="ECO:0000313" key="2">
    <source>
        <dbReference type="Proteomes" id="UP000228763"/>
    </source>
</evidence>
<dbReference type="Proteomes" id="UP000228763">
    <property type="component" value="Segment"/>
</dbReference>
<sequence length="82" mass="8941">MATYRVNFKSNARTDERKVETVTIPDCVPFAARNRAICATLNVMGYDFAADPIIVTKAVTIHAVECGIPDEVKVAESIDILA</sequence>
<dbReference type="EMBL" id="MF996376">
    <property type="protein sequence ID" value="ATN93848.1"/>
    <property type="molecule type" value="Genomic_DNA"/>
</dbReference>
<evidence type="ECO:0000313" key="1">
    <source>
        <dbReference type="EMBL" id="ATN93848.1"/>
    </source>
</evidence>
<proteinExistence type="predicted"/>
<keyword evidence="2" id="KW-1185">Reference proteome</keyword>
<dbReference type="RefSeq" id="YP_009615473.1">
    <property type="nucleotide sequence ID" value="NC_042043.1"/>
</dbReference>